<keyword evidence="1" id="KW-1133">Transmembrane helix</keyword>
<dbReference type="EMBL" id="JAUSUF010000001">
    <property type="protein sequence ID" value="MDQ0148614.1"/>
    <property type="molecule type" value="Genomic_DNA"/>
</dbReference>
<keyword evidence="1" id="KW-0812">Transmembrane</keyword>
<keyword evidence="3" id="KW-1185">Reference proteome</keyword>
<gene>
    <name evidence="2" type="ORF">J2S18_000531</name>
</gene>
<accession>A0ABT9UPN2</accession>
<dbReference type="Proteomes" id="UP001228504">
    <property type="component" value="Unassembled WGS sequence"/>
</dbReference>
<proteinExistence type="predicted"/>
<comment type="caution">
    <text evidence="2">The sequence shown here is derived from an EMBL/GenBank/DDBJ whole genome shotgun (WGS) entry which is preliminary data.</text>
</comment>
<feature type="transmembrane region" description="Helical" evidence="1">
    <location>
        <begin position="119"/>
        <end position="136"/>
    </location>
</feature>
<keyword evidence="1" id="KW-0472">Membrane</keyword>
<sequence>MDSNTYFDRNKFKLINNLSEEDRKYYFLEIDLEISNLEIFASSLSLLSSIYYLKASFVGNKIITIRLSGKETSLDAKPYVDVGETLGFFALFIFTLAAFKRSEEKIYEDYNHSLPYRKIALSYIPTLLAYMIRINARADIINNLPNI</sequence>
<name>A0ABT9UPN2_9FIRM</name>
<organism evidence="2 3">
    <name type="scientific">Eubacterium multiforme</name>
    <dbReference type="NCBI Taxonomy" id="83339"/>
    <lineage>
        <taxon>Bacteria</taxon>
        <taxon>Bacillati</taxon>
        <taxon>Bacillota</taxon>
        <taxon>Clostridia</taxon>
        <taxon>Eubacteriales</taxon>
        <taxon>Eubacteriaceae</taxon>
        <taxon>Eubacterium</taxon>
    </lineage>
</organism>
<feature type="transmembrane region" description="Helical" evidence="1">
    <location>
        <begin position="79"/>
        <end position="99"/>
    </location>
</feature>
<evidence type="ECO:0000313" key="2">
    <source>
        <dbReference type="EMBL" id="MDQ0148614.1"/>
    </source>
</evidence>
<dbReference type="RefSeq" id="WP_307482863.1">
    <property type="nucleotide sequence ID" value="NZ_JAUSUF010000001.1"/>
</dbReference>
<protein>
    <submittedName>
        <fullName evidence="2">Uncharacterized protein</fullName>
    </submittedName>
</protein>
<evidence type="ECO:0000313" key="3">
    <source>
        <dbReference type="Proteomes" id="UP001228504"/>
    </source>
</evidence>
<reference evidence="2 3" key="1">
    <citation type="submission" date="2023-07" db="EMBL/GenBank/DDBJ databases">
        <title>Genomic Encyclopedia of Type Strains, Phase IV (KMG-IV): sequencing the most valuable type-strain genomes for metagenomic binning, comparative biology and taxonomic classification.</title>
        <authorList>
            <person name="Goeker M."/>
        </authorList>
    </citation>
    <scope>NUCLEOTIDE SEQUENCE [LARGE SCALE GENOMIC DNA]</scope>
    <source>
        <strain evidence="2 3">DSM 20694</strain>
    </source>
</reference>
<evidence type="ECO:0000256" key="1">
    <source>
        <dbReference type="SAM" id="Phobius"/>
    </source>
</evidence>